<sequence length="73" mass="8846">MSYDIKNEYVTPKKIEKELKAILYDMESKNTAIIEDACYKWVKLEERFAKYIPEEKRKELAKRISKLKHYNDS</sequence>
<proteinExistence type="predicted"/>
<organism evidence="1">
    <name type="scientific">Candidatus Heimdallarchaeum aukensis</name>
    <dbReference type="NCBI Taxonomy" id="2876573"/>
    <lineage>
        <taxon>Archaea</taxon>
        <taxon>Promethearchaeati</taxon>
        <taxon>Candidatus Heimdallarchaeota</taxon>
        <taxon>Candidatus Heimdallarchaeia (ex Rinke et al. 2021) (nom. nud.)</taxon>
        <taxon>Candidatus Heimdallarchaeales</taxon>
        <taxon>Candidatus Heimdallarchaeaceae</taxon>
        <taxon>Candidatus Heimdallarchaeum</taxon>
    </lineage>
</organism>
<reference evidence="1" key="1">
    <citation type="journal article" date="2022" name="Nat. Microbiol.">
        <title>Unique mobile elements and scalable gene flow at the prokaryote-eukaryote boundary revealed by circularized Asgard archaea genomes.</title>
        <authorList>
            <person name="Wu F."/>
            <person name="Speth D.R."/>
            <person name="Philosof A."/>
            <person name="Cremiere A."/>
            <person name="Narayanan A."/>
            <person name="Barco R.A."/>
            <person name="Connon S.A."/>
            <person name="Amend J.P."/>
            <person name="Antoshechkin I.A."/>
            <person name="Orphan V.J."/>
        </authorList>
    </citation>
    <scope>NUCLEOTIDE SEQUENCE</scope>
    <source>
        <strain evidence="1">PM71</strain>
    </source>
</reference>
<dbReference type="Proteomes" id="UP001201020">
    <property type="component" value="Chromosome"/>
</dbReference>
<dbReference type="AlphaFoldDB" id="A0A9Y1BKG3"/>
<dbReference type="EMBL" id="CP084166">
    <property type="protein sequence ID" value="UJG40545.1"/>
    <property type="molecule type" value="Genomic_DNA"/>
</dbReference>
<gene>
    <name evidence="1" type="ORF">K9W45_12010</name>
</gene>
<evidence type="ECO:0000313" key="1">
    <source>
        <dbReference type="EMBL" id="UJG40545.1"/>
    </source>
</evidence>
<name>A0A9Y1BKG3_9ARCH</name>
<accession>A0A9Y1BKG3</accession>
<protein>
    <submittedName>
        <fullName evidence="1">Uncharacterized protein</fullName>
    </submittedName>
</protein>